<feature type="region of interest" description="Disordered" evidence="1">
    <location>
        <begin position="37"/>
        <end position="56"/>
    </location>
</feature>
<organism evidence="2 3">
    <name type="scientific">Giardia intestinalis (strain P15)</name>
    <name type="common">Giardia lamblia</name>
    <dbReference type="NCBI Taxonomy" id="658858"/>
    <lineage>
        <taxon>Eukaryota</taxon>
        <taxon>Metamonada</taxon>
        <taxon>Diplomonadida</taxon>
        <taxon>Hexamitidae</taxon>
        <taxon>Giardiinae</taxon>
        <taxon>Giardia</taxon>
    </lineage>
</organism>
<accession>E1F3I6</accession>
<dbReference type="AlphaFoldDB" id="E1F3I6"/>
<sequence>MANRLKPMTEYVSSYNTTGDHSTPRNVSGCGSVLKQTRSSFDRRTRRSPHRPETAKPCLHRQRDDLVIHLSNGPDQVTSPFINTPKSNRPSSAISVLPPDVEASLTCLLAAAKSFSTVMTHYDLNDLTRIREASASFKDIKNEDENAALLRKRHMETTRDLSLSNLYPTKCSTNSNCTLSLSRPTHTFNLLRASSKYHADNKSHTQLEALQYEIDQSIKKCKSDFQTLVPPTDKAEIESRHFPAISFSLTSVSSTEASDVIKVERLGNLLLSERVPAIILGRSDFSLARKLVAIELDTVSMDCQLLIYTLKTQTKMGSVKLCEMVSLQRTLADADVDLLDVYGVSLFDLNVMKTSDMTELIEFKGLGSSFALLLSEQHAKSLLAIFDKALTK</sequence>
<protein>
    <submittedName>
        <fullName evidence="2">Uncharacterized protein</fullName>
    </submittedName>
</protein>
<comment type="caution">
    <text evidence="2">The sequence shown here is derived from an EMBL/GenBank/DDBJ whole genome shotgun (WGS) entry which is preliminary data.</text>
</comment>
<proteinExistence type="predicted"/>
<dbReference type="Proteomes" id="UP000008974">
    <property type="component" value="Unassembled WGS sequence"/>
</dbReference>
<dbReference type="OMA" id="KTQTKMG"/>
<evidence type="ECO:0000313" key="2">
    <source>
        <dbReference type="EMBL" id="EFO62989.1"/>
    </source>
</evidence>
<reference evidence="2 3" key="1">
    <citation type="journal article" date="2010" name="BMC Genomics">
        <title>Genome analysis and comparative genomics of a Giardia intestinalis assemblage E isolate.</title>
        <authorList>
            <person name="Jerlstrom-Hultqvist J."/>
            <person name="Franzen O."/>
            <person name="Ankarklev J."/>
            <person name="Xu F."/>
            <person name="Nohynkova E."/>
            <person name="Andersson J.O."/>
            <person name="Svard S.G."/>
            <person name="Andersson B."/>
        </authorList>
    </citation>
    <scope>NUCLEOTIDE SEQUENCE [LARGE SCALE GENOMIC DNA]</scope>
    <source>
        <strain evidence="2 3">P15</strain>
    </source>
</reference>
<gene>
    <name evidence="2" type="ORF">GLP15_177</name>
</gene>
<dbReference type="VEuPathDB" id="GiardiaDB:GLP15_177"/>
<evidence type="ECO:0000313" key="3">
    <source>
        <dbReference type="Proteomes" id="UP000008974"/>
    </source>
</evidence>
<name>E1F3I6_GIAIA</name>
<evidence type="ECO:0000256" key="1">
    <source>
        <dbReference type="SAM" id="MobiDB-lite"/>
    </source>
</evidence>
<dbReference type="EMBL" id="ACVC01000154">
    <property type="protein sequence ID" value="EFO62989.1"/>
    <property type="molecule type" value="Genomic_DNA"/>
</dbReference>
<dbReference type="OrthoDB" id="10258100at2759"/>